<dbReference type="EC" id="2.1.1.80" evidence="2"/>
<dbReference type="SUPFAM" id="SSF47757">
    <property type="entry name" value="Chemotaxis receptor methyltransferase CheR, N-terminal domain"/>
    <property type="match status" value="1"/>
</dbReference>
<keyword evidence="4" id="KW-0808">Transferase</keyword>
<dbReference type="Gene3D" id="1.10.155.10">
    <property type="entry name" value="Chemotaxis receptor methyltransferase CheR, N-terminal domain"/>
    <property type="match status" value="1"/>
</dbReference>
<evidence type="ECO:0000256" key="4">
    <source>
        <dbReference type="ARBA" id="ARBA00022679"/>
    </source>
</evidence>
<dbReference type="InterPro" id="IPR050903">
    <property type="entry name" value="Bact_Chemotaxis_MeTrfase"/>
</dbReference>
<comment type="caution">
    <text evidence="7">The sequence shown here is derived from an EMBL/GenBank/DDBJ whole genome shotgun (WGS) entry which is preliminary data.</text>
</comment>
<evidence type="ECO:0000313" key="8">
    <source>
        <dbReference type="Proteomes" id="UP000028542"/>
    </source>
</evidence>
<evidence type="ECO:0000313" key="7">
    <source>
        <dbReference type="EMBL" id="KEZ88785.1"/>
    </source>
</evidence>
<accession>A0A084JIK1</accession>
<evidence type="ECO:0000256" key="2">
    <source>
        <dbReference type="ARBA" id="ARBA00012534"/>
    </source>
</evidence>
<dbReference type="eggNOG" id="COG1352">
    <property type="taxonomic scope" value="Bacteria"/>
</dbReference>
<dbReference type="InterPro" id="IPR022642">
    <property type="entry name" value="CheR_C"/>
</dbReference>
<proteinExistence type="predicted"/>
<dbReference type="SMART" id="SM00138">
    <property type="entry name" value="MeTrc"/>
    <property type="match status" value="1"/>
</dbReference>
<comment type="catalytic activity">
    <reaction evidence="1">
        <text>L-glutamyl-[protein] + S-adenosyl-L-methionine = [protein]-L-glutamate 5-O-methyl ester + S-adenosyl-L-homocysteine</text>
        <dbReference type="Rhea" id="RHEA:24452"/>
        <dbReference type="Rhea" id="RHEA-COMP:10208"/>
        <dbReference type="Rhea" id="RHEA-COMP:10311"/>
        <dbReference type="ChEBI" id="CHEBI:29973"/>
        <dbReference type="ChEBI" id="CHEBI:57856"/>
        <dbReference type="ChEBI" id="CHEBI:59789"/>
        <dbReference type="ChEBI" id="CHEBI:82795"/>
        <dbReference type="EC" id="2.1.1.80"/>
    </reaction>
</comment>
<dbReference type="InterPro" id="IPR029063">
    <property type="entry name" value="SAM-dependent_MTases_sf"/>
</dbReference>
<dbReference type="RefSeq" id="WP_035129197.1">
    <property type="nucleotide sequence ID" value="NZ_JPMD01000001.1"/>
</dbReference>
<reference evidence="7 8" key="1">
    <citation type="submission" date="2014-07" db="EMBL/GenBank/DDBJ databases">
        <title>Draft genome of Clostridium sulfidigenes 113A isolated from sediments associated with methane hydrate from Krishna Godavari basin.</title>
        <authorList>
            <person name="Honkalas V.S."/>
            <person name="Dabir A.P."/>
            <person name="Arora P."/>
            <person name="Dhakephalkar P.K."/>
        </authorList>
    </citation>
    <scope>NUCLEOTIDE SEQUENCE [LARGE SCALE GENOMIC DNA]</scope>
    <source>
        <strain evidence="7 8">113A</strain>
    </source>
</reference>
<dbReference type="PANTHER" id="PTHR24422">
    <property type="entry name" value="CHEMOTAXIS PROTEIN METHYLTRANSFERASE"/>
    <property type="match status" value="1"/>
</dbReference>
<dbReference type="Pfam" id="PF01739">
    <property type="entry name" value="CheR"/>
    <property type="match status" value="1"/>
</dbReference>
<dbReference type="GO" id="GO:0032259">
    <property type="term" value="P:methylation"/>
    <property type="evidence" value="ECO:0007669"/>
    <property type="project" value="UniProtKB-KW"/>
</dbReference>
<evidence type="ECO:0000256" key="5">
    <source>
        <dbReference type="ARBA" id="ARBA00022691"/>
    </source>
</evidence>
<evidence type="ECO:0000259" key="6">
    <source>
        <dbReference type="PROSITE" id="PS50123"/>
    </source>
</evidence>
<dbReference type="InterPro" id="IPR000780">
    <property type="entry name" value="CheR_MeTrfase"/>
</dbReference>
<evidence type="ECO:0000256" key="3">
    <source>
        <dbReference type="ARBA" id="ARBA00022603"/>
    </source>
</evidence>
<dbReference type="Pfam" id="PF03705">
    <property type="entry name" value="CheR_N"/>
    <property type="match status" value="1"/>
</dbReference>
<dbReference type="AlphaFoldDB" id="A0A084JIK1"/>
<sequence>MDFTKFENFILREFNLDLSGYKSAQLHRRILTIMSRAGAKDLDEYMVLIKKDKVIREKFLDYVTINVTEFYRNPQIFQELENFIKSELSYNRPLKIWSAACSIGAEPYSISMMLKEMTPSVRHKILATDIDTNILIRAKAGEYVSGDIKNIPKTQLHKYFKHEGEKFIINQEVKDLVTFKKHDLILDSYEGGFDIIVCRNVVIYFTNEVKEKIYEKFSKALNSGGLLFIGATESIYGYKNFGFEKLSTFIYKKI</sequence>
<dbReference type="EMBL" id="JPMD01000001">
    <property type="protein sequence ID" value="KEZ88785.1"/>
    <property type="molecule type" value="Genomic_DNA"/>
</dbReference>
<gene>
    <name evidence="7" type="ORF">IO99_01070</name>
</gene>
<protein>
    <recommendedName>
        <fullName evidence="2">protein-glutamate O-methyltransferase</fullName>
        <ecNumber evidence="2">2.1.1.80</ecNumber>
    </recommendedName>
</protein>
<dbReference type="PANTHER" id="PTHR24422:SF19">
    <property type="entry name" value="CHEMOTAXIS PROTEIN METHYLTRANSFERASE"/>
    <property type="match status" value="1"/>
</dbReference>
<dbReference type="InterPro" id="IPR036804">
    <property type="entry name" value="CheR_N_sf"/>
</dbReference>
<keyword evidence="3" id="KW-0489">Methyltransferase</keyword>
<feature type="domain" description="CheR-type methyltransferase" evidence="6">
    <location>
        <begin position="1"/>
        <end position="254"/>
    </location>
</feature>
<dbReference type="GO" id="GO:0008983">
    <property type="term" value="F:protein-glutamate O-methyltransferase activity"/>
    <property type="evidence" value="ECO:0007669"/>
    <property type="project" value="UniProtKB-EC"/>
</dbReference>
<keyword evidence="8" id="KW-1185">Reference proteome</keyword>
<dbReference type="STRING" id="318464.IO99_01070"/>
<name>A0A084JIK1_9CLOT</name>
<dbReference type="Proteomes" id="UP000028542">
    <property type="component" value="Unassembled WGS sequence"/>
</dbReference>
<dbReference type="PRINTS" id="PR00996">
    <property type="entry name" value="CHERMTFRASE"/>
</dbReference>
<evidence type="ECO:0000256" key="1">
    <source>
        <dbReference type="ARBA" id="ARBA00001541"/>
    </source>
</evidence>
<keyword evidence="5" id="KW-0949">S-adenosyl-L-methionine</keyword>
<dbReference type="PROSITE" id="PS50123">
    <property type="entry name" value="CHER"/>
    <property type="match status" value="1"/>
</dbReference>
<dbReference type="Gene3D" id="3.40.50.150">
    <property type="entry name" value="Vaccinia Virus protein VP39"/>
    <property type="match status" value="1"/>
</dbReference>
<organism evidence="7 8">
    <name type="scientific">Clostridium sulfidigenes</name>
    <dbReference type="NCBI Taxonomy" id="318464"/>
    <lineage>
        <taxon>Bacteria</taxon>
        <taxon>Bacillati</taxon>
        <taxon>Bacillota</taxon>
        <taxon>Clostridia</taxon>
        <taxon>Eubacteriales</taxon>
        <taxon>Clostridiaceae</taxon>
        <taxon>Clostridium</taxon>
    </lineage>
</organism>
<dbReference type="SUPFAM" id="SSF53335">
    <property type="entry name" value="S-adenosyl-L-methionine-dependent methyltransferases"/>
    <property type="match status" value="1"/>
</dbReference>
<dbReference type="InterPro" id="IPR022641">
    <property type="entry name" value="CheR_N"/>
</dbReference>